<dbReference type="GO" id="GO:0016791">
    <property type="term" value="F:phosphatase activity"/>
    <property type="evidence" value="ECO:0007669"/>
    <property type="project" value="TreeGrafter"/>
</dbReference>
<keyword evidence="2" id="KW-1185">Reference proteome</keyword>
<dbReference type="InterPro" id="IPR023214">
    <property type="entry name" value="HAD_sf"/>
</dbReference>
<accession>A0A328UAU7</accession>
<reference evidence="1 2" key="1">
    <citation type="submission" date="2018-06" db="EMBL/GenBank/DDBJ databases">
        <title>Noncontiguous genome sequence of Ruminococcaceae bacterium ASD2818.</title>
        <authorList>
            <person name="Chaplin A.V."/>
            <person name="Sokolova S.R."/>
            <person name="Kochetkova T.O."/>
            <person name="Goltsov A.Y."/>
            <person name="Trofimov D.Y."/>
            <person name="Efimov B.A."/>
        </authorList>
    </citation>
    <scope>NUCLEOTIDE SEQUENCE [LARGE SCALE GENOMIC DNA]</scope>
    <source>
        <strain evidence="1 2">ASD2818</strain>
    </source>
</reference>
<dbReference type="InterPro" id="IPR006439">
    <property type="entry name" value="HAD-SF_hydro_IA"/>
</dbReference>
<dbReference type="SUPFAM" id="SSF56784">
    <property type="entry name" value="HAD-like"/>
    <property type="match status" value="1"/>
</dbReference>
<dbReference type="PANTHER" id="PTHR18901">
    <property type="entry name" value="2-DEOXYGLUCOSE-6-PHOSPHATE PHOSPHATASE 2"/>
    <property type="match status" value="1"/>
</dbReference>
<dbReference type="SFLD" id="SFLDS00003">
    <property type="entry name" value="Haloacid_Dehalogenase"/>
    <property type="match status" value="1"/>
</dbReference>
<dbReference type="SFLD" id="SFLDG01129">
    <property type="entry name" value="C1.5:_HAD__Beta-PGM__Phosphata"/>
    <property type="match status" value="1"/>
</dbReference>
<dbReference type="PANTHER" id="PTHR18901:SF38">
    <property type="entry name" value="PSEUDOURIDINE-5'-PHOSPHATASE"/>
    <property type="match status" value="1"/>
</dbReference>
<gene>
    <name evidence="1" type="ORF">DPQ25_10355</name>
</gene>
<sequence length="216" mass="23730">MERLAQKKGMIFDLDGTLLDSMWIWDEVDRRFLAKRGIALPPDYMEAVNALEFSQAAAYTISRFALEDSPAALIREWTELSRQAYACEIRLKPGAKAYLARLRQNGIRLGVATSSARELFVPALKNNGIYDCFTAFATTKEAGKGKDFPDVYCLAARRLGLGPSECAVFEDTLTGLKGAAAGGFLTVGVYDAFSTAEQAAVMQASNLYIKDFLELI</sequence>
<evidence type="ECO:0000313" key="2">
    <source>
        <dbReference type="Proteomes" id="UP000249377"/>
    </source>
</evidence>
<name>A0A328UAU7_9FIRM</name>
<dbReference type="Gene3D" id="1.10.150.240">
    <property type="entry name" value="Putative phosphatase, domain 2"/>
    <property type="match status" value="1"/>
</dbReference>
<dbReference type="PRINTS" id="PR00413">
    <property type="entry name" value="HADHALOGNASE"/>
</dbReference>
<dbReference type="EMBL" id="QLYR01000007">
    <property type="protein sequence ID" value="RAQ28215.1"/>
    <property type="molecule type" value="Genomic_DNA"/>
</dbReference>
<dbReference type="Pfam" id="PF00702">
    <property type="entry name" value="Hydrolase"/>
    <property type="match status" value="1"/>
</dbReference>
<dbReference type="RefSeq" id="WP_112333171.1">
    <property type="nucleotide sequence ID" value="NZ_JADPHD010000006.1"/>
</dbReference>
<protein>
    <submittedName>
        <fullName evidence="1">HAD family phosphatase</fullName>
    </submittedName>
</protein>
<dbReference type="CDD" id="cd07505">
    <property type="entry name" value="HAD_BPGM-like"/>
    <property type="match status" value="1"/>
</dbReference>
<dbReference type="Proteomes" id="UP000249377">
    <property type="component" value="Unassembled WGS sequence"/>
</dbReference>
<comment type="caution">
    <text evidence="1">The sequence shown here is derived from an EMBL/GenBank/DDBJ whole genome shotgun (WGS) entry which is preliminary data.</text>
</comment>
<dbReference type="Gene3D" id="3.40.50.1000">
    <property type="entry name" value="HAD superfamily/HAD-like"/>
    <property type="match status" value="1"/>
</dbReference>
<dbReference type="InterPro" id="IPR023198">
    <property type="entry name" value="PGP-like_dom2"/>
</dbReference>
<dbReference type="AlphaFoldDB" id="A0A328UAU7"/>
<dbReference type="NCBIfam" id="TIGR01509">
    <property type="entry name" value="HAD-SF-IA-v3"/>
    <property type="match status" value="1"/>
</dbReference>
<evidence type="ECO:0000313" key="1">
    <source>
        <dbReference type="EMBL" id="RAQ28215.1"/>
    </source>
</evidence>
<organism evidence="1 2">
    <name type="scientific">Hydrogeniiclostridium mannosilyticum</name>
    <dbReference type="NCBI Taxonomy" id="2764322"/>
    <lineage>
        <taxon>Bacteria</taxon>
        <taxon>Bacillati</taxon>
        <taxon>Bacillota</taxon>
        <taxon>Clostridia</taxon>
        <taxon>Eubacteriales</taxon>
        <taxon>Acutalibacteraceae</taxon>
        <taxon>Hydrogeniiclostridium</taxon>
    </lineage>
</organism>
<proteinExistence type="predicted"/>
<dbReference type="InterPro" id="IPR036412">
    <property type="entry name" value="HAD-like_sf"/>
</dbReference>